<comment type="caution">
    <text evidence="2">The sequence shown here is derived from an EMBL/GenBank/DDBJ whole genome shotgun (WGS) entry which is preliminary data.</text>
</comment>
<evidence type="ECO:0000313" key="2">
    <source>
        <dbReference type="EMBL" id="MFC4125329.1"/>
    </source>
</evidence>
<dbReference type="EMBL" id="JBHSBA010000005">
    <property type="protein sequence ID" value="MFC4125329.1"/>
    <property type="molecule type" value="Genomic_DNA"/>
</dbReference>
<accession>A0ABV8L395</accession>
<feature type="transmembrane region" description="Helical" evidence="1">
    <location>
        <begin position="132"/>
        <end position="151"/>
    </location>
</feature>
<gene>
    <name evidence="2" type="ORF">ACFOW8_10365</name>
</gene>
<evidence type="ECO:0000256" key="1">
    <source>
        <dbReference type="SAM" id="Phobius"/>
    </source>
</evidence>
<feature type="transmembrane region" description="Helical" evidence="1">
    <location>
        <begin position="17"/>
        <end position="36"/>
    </location>
</feature>
<feature type="transmembrane region" description="Helical" evidence="1">
    <location>
        <begin position="62"/>
        <end position="88"/>
    </location>
</feature>
<dbReference type="Proteomes" id="UP001595767">
    <property type="component" value="Unassembled WGS sequence"/>
</dbReference>
<keyword evidence="1" id="KW-0812">Transmembrane</keyword>
<protein>
    <submittedName>
        <fullName evidence="2">Uncharacterized protein</fullName>
    </submittedName>
</protein>
<keyword evidence="1" id="KW-1133">Transmembrane helix</keyword>
<evidence type="ECO:0000313" key="3">
    <source>
        <dbReference type="Proteomes" id="UP001595767"/>
    </source>
</evidence>
<sequence length="176" mass="18493">MAVDAGPRVLPESVRMAFFLMLAGAVVTVLSAAYMLTTIDQIRSEALDASGGVLRGDDLDMVVYAGIAGGLFTTAVTAGLWVWMAFACRAGKNWARITGTVFFGVNVLFSLIGVLGVVFAPSLGTGGSDWQSLIFTGVTFLIGLAVVILLWQPRSAPFFAPAPPAGYQPFAPTGQW</sequence>
<feature type="transmembrane region" description="Helical" evidence="1">
    <location>
        <begin position="100"/>
        <end position="120"/>
    </location>
</feature>
<dbReference type="RefSeq" id="WP_378549205.1">
    <property type="nucleotide sequence ID" value="NZ_JBHSBA010000005.1"/>
</dbReference>
<organism evidence="2 3">
    <name type="scientific">Nocardia rhizosphaerae</name>
    <dbReference type="NCBI Taxonomy" id="1691571"/>
    <lineage>
        <taxon>Bacteria</taxon>
        <taxon>Bacillati</taxon>
        <taxon>Actinomycetota</taxon>
        <taxon>Actinomycetes</taxon>
        <taxon>Mycobacteriales</taxon>
        <taxon>Nocardiaceae</taxon>
        <taxon>Nocardia</taxon>
    </lineage>
</organism>
<proteinExistence type="predicted"/>
<name>A0ABV8L395_9NOCA</name>
<reference evidence="3" key="1">
    <citation type="journal article" date="2019" name="Int. J. Syst. Evol. Microbiol.">
        <title>The Global Catalogue of Microorganisms (GCM) 10K type strain sequencing project: providing services to taxonomists for standard genome sequencing and annotation.</title>
        <authorList>
            <consortium name="The Broad Institute Genomics Platform"/>
            <consortium name="The Broad Institute Genome Sequencing Center for Infectious Disease"/>
            <person name="Wu L."/>
            <person name="Ma J."/>
        </authorList>
    </citation>
    <scope>NUCLEOTIDE SEQUENCE [LARGE SCALE GENOMIC DNA]</scope>
    <source>
        <strain evidence="3">CGMCC 4.7204</strain>
    </source>
</reference>
<keyword evidence="3" id="KW-1185">Reference proteome</keyword>
<keyword evidence="1" id="KW-0472">Membrane</keyword>